<protein>
    <submittedName>
        <fullName evidence="1">Uncharacterized protein</fullName>
    </submittedName>
</protein>
<dbReference type="AlphaFoldDB" id="H6CAN4"/>
<proteinExistence type="predicted"/>
<keyword evidence="2" id="KW-1185">Reference proteome</keyword>
<gene>
    <name evidence="1" type="ORF">HMPREF1120_08775</name>
</gene>
<dbReference type="GeneID" id="20313414"/>
<sequence length="200" mass="21739">MLEMQPGVLNRADVDLGHWRDLLKEPSGIQGGWQEQFLYPMVPNSVPGACSGACTSSISSSVMFDGLLTPTQQSVWSSSSNETSHSSINSAYPGELWSTLCFQSSCGLVLIAGGQVMLLCGSMSSIRQLKISFAMIPAAHVEGGKESAQERMPFELRCRNLSHLICVPFFLDLVSSESKSENSGPWKIKSWFLLKAGEQS</sequence>
<dbReference type="InParanoid" id="H6CAN4"/>
<evidence type="ECO:0000313" key="2">
    <source>
        <dbReference type="Proteomes" id="UP000007304"/>
    </source>
</evidence>
<reference evidence="1" key="1">
    <citation type="submission" date="2011-07" db="EMBL/GenBank/DDBJ databases">
        <title>The Genome Sequence of Exophiala (Wangiella) dermatitidis NIH/UT8656.</title>
        <authorList>
            <consortium name="The Broad Institute Genome Sequencing Platform"/>
            <person name="Cuomo C."/>
            <person name="Wang Z."/>
            <person name="Hunicke-Smith S."/>
            <person name="Szanislo P.J."/>
            <person name="Earl A."/>
            <person name="Young S.K."/>
            <person name="Zeng Q."/>
            <person name="Gargeya S."/>
            <person name="Fitzgerald M."/>
            <person name="Haas B."/>
            <person name="Abouelleil A."/>
            <person name="Alvarado L."/>
            <person name="Arachchi H.M."/>
            <person name="Berlin A."/>
            <person name="Brown A."/>
            <person name="Chapman S.B."/>
            <person name="Chen Z."/>
            <person name="Dunbar C."/>
            <person name="Freedman E."/>
            <person name="Gearin G."/>
            <person name="Gellesch M."/>
            <person name="Goldberg J."/>
            <person name="Griggs A."/>
            <person name="Gujja S."/>
            <person name="Heiman D."/>
            <person name="Howarth C."/>
            <person name="Larson L."/>
            <person name="Lui A."/>
            <person name="MacDonald P.J.P."/>
            <person name="Montmayeur A."/>
            <person name="Murphy C."/>
            <person name="Neiman D."/>
            <person name="Pearson M."/>
            <person name="Priest M."/>
            <person name="Roberts A."/>
            <person name="Saif S."/>
            <person name="Shea T."/>
            <person name="Shenoy N."/>
            <person name="Sisk P."/>
            <person name="Stolte C."/>
            <person name="Sykes S."/>
            <person name="Wortman J."/>
            <person name="Nusbaum C."/>
            <person name="Birren B."/>
        </authorList>
    </citation>
    <scope>NUCLEOTIDE SEQUENCE</scope>
    <source>
        <strain evidence="1">NIH/UT8656</strain>
    </source>
</reference>
<organism evidence="1 2">
    <name type="scientific">Exophiala dermatitidis (strain ATCC 34100 / CBS 525.76 / NIH/UT8656)</name>
    <name type="common">Black yeast</name>
    <name type="synonym">Wangiella dermatitidis</name>
    <dbReference type="NCBI Taxonomy" id="858893"/>
    <lineage>
        <taxon>Eukaryota</taxon>
        <taxon>Fungi</taxon>
        <taxon>Dikarya</taxon>
        <taxon>Ascomycota</taxon>
        <taxon>Pezizomycotina</taxon>
        <taxon>Eurotiomycetes</taxon>
        <taxon>Chaetothyriomycetidae</taxon>
        <taxon>Chaetothyriales</taxon>
        <taxon>Herpotrichiellaceae</taxon>
        <taxon>Exophiala</taxon>
    </lineage>
</organism>
<evidence type="ECO:0000313" key="1">
    <source>
        <dbReference type="EMBL" id="EHY60831.1"/>
    </source>
</evidence>
<dbReference type="RefSeq" id="XP_009161292.1">
    <property type="nucleotide sequence ID" value="XM_009163044.1"/>
</dbReference>
<dbReference type="HOGENOM" id="CLU_1366259_0_0_1"/>
<name>H6CAN4_EXODN</name>
<accession>H6CAN4</accession>
<dbReference type="Proteomes" id="UP000007304">
    <property type="component" value="Unassembled WGS sequence"/>
</dbReference>
<dbReference type="EMBL" id="JH226137">
    <property type="protein sequence ID" value="EHY60831.1"/>
    <property type="molecule type" value="Genomic_DNA"/>
</dbReference>
<dbReference type="VEuPathDB" id="FungiDB:HMPREF1120_08775"/>